<reference evidence="3 4" key="1">
    <citation type="submission" date="2020-08" db="EMBL/GenBank/DDBJ databases">
        <title>A Genomic Blueprint of the Chicken Gut Microbiome.</title>
        <authorList>
            <person name="Gilroy R."/>
            <person name="Ravi A."/>
            <person name="Getino M."/>
            <person name="Pursley I."/>
            <person name="Horton D.L."/>
            <person name="Alikhan N.-F."/>
            <person name="Baker D."/>
            <person name="Gharbi K."/>
            <person name="Hall N."/>
            <person name="Watson M."/>
            <person name="Adriaenssens E.M."/>
            <person name="Foster-Nyarko E."/>
            <person name="Jarju S."/>
            <person name="Secka A."/>
            <person name="Antonio M."/>
            <person name="Oren A."/>
            <person name="Chaudhuri R."/>
            <person name="La Ragione R.M."/>
            <person name="Hildebrand F."/>
            <person name="Pallen M.J."/>
        </authorList>
    </citation>
    <scope>NUCLEOTIDE SEQUENCE [LARGE SCALE GENOMIC DNA]</scope>
    <source>
        <strain evidence="3 4">Sa2BVA9</strain>
    </source>
</reference>
<sequence length="165" mass="18864">MRRHKNTGIVRNVDSLGRIVLPKELRDILGIEIGDPLEYFIDDANERLTVRTYRTMECMFCSTTTGLVYFKDYFICGPCVKQVPGSGNEKLPERVASLQKTSTKKELDNIKLKQNRSKKTLVRLIEVMKENPDSSQKKWAELSGISQGRVSQLVQILNELDRQSS</sequence>
<evidence type="ECO:0000313" key="3">
    <source>
        <dbReference type="EMBL" id="MBD7970371.1"/>
    </source>
</evidence>
<dbReference type="InterPro" id="IPR052731">
    <property type="entry name" value="B_subtilis_Trans_State_Reg"/>
</dbReference>
<dbReference type="PANTHER" id="PTHR36432">
    <property type="match status" value="1"/>
</dbReference>
<dbReference type="Pfam" id="PF04014">
    <property type="entry name" value="MazE_antitoxin"/>
    <property type="match status" value="1"/>
</dbReference>
<dbReference type="SMART" id="SM00966">
    <property type="entry name" value="SpoVT_AbrB"/>
    <property type="match status" value="1"/>
</dbReference>
<dbReference type="EMBL" id="JACSQL010000011">
    <property type="protein sequence ID" value="MBD7970371.1"/>
    <property type="molecule type" value="Genomic_DNA"/>
</dbReference>
<protein>
    <submittedName>
        <fullName evidence="3">AbrB/MazE/SpoVT family DNA-binding domain-containing protein</fullName>
    </submittedName>
</protein>
<evidence type="ECO:0000259" key="2">
    <source>
        <dbReference type="PROSITE" id="PS51740"/>
    </source>
</evidence>
<keyword evidence="1 3" id="KW-0238">DNA-binding</keyword>
<dbReference type="InterPro" id="IPR007159">
    <property type="entry name" value="SpoVT-AbrB_dom"/>
</dbReference>
<dbReference type="PANTHER" id="PTHR36432:SF4">
    <property type="entry name" value="TRANSITION STATE REGULATOR ABH-RELATED"/>
    <property type="match status" value="1"/>
</dbReference>
<dbReference type="Gene3D" id="2.10.260.10">
    <property type="match status" value="1"/>
</dbReference>
<dbReference type="NCBIfam" id="TIGR01439">
    <property type="entry name" value="lp_hng_hel_AbrB"/>
    <property type="match status" value="1"/>
</dbReference>
<keyword evidence="4" id="KW-1185">Reference proteome</keyword>
<dbReference type="PROSITE" id="PS51740">
    <property type="entry name" value="SPOVT_ABRB"/>
    <property type="match status" value="1"/>
</dbReference>
<dbReference type="InterPro" id="IPR037914">
    <property type="entry name" value="SpoVT-AbrB_sf"/>
</dbReference>
<comment type="caution">
    <text evidence="3">The sequence shown here is derived from an EMBL/GenBank/DDBJ whole genome shotgun (WGS) entry which is preliminary data.</text>
</comment>
<gene>
    <name evidence="3" type="ORF">H9647_20085</name>
</gene>
<dbReference type="GO" id="GO:0003677">
    <property type="term" value="F:DNA binding"/>
    <property type="evidence" value="ECO:0007669"/>
    <property type="project" value="UniProtKB-KW"/>
</dbReference>
<proteinExistence type="predicted"/>
<evidence type="ECO:0000313" key="4">
    <source>
        <dbReference type="Proteomes" id="UP000608071"/>
    </source>
</evidence>
<accession>A0ABR8T3N6</accession>
<dbReference type="RefSeq" id="WP_191803384.1">
    <property type="nucleotide sequence ID" value="NZ_JACSQL010000011.1"/>
</dbReference>
<organism evidence="3 4">
    <name type="scientific">Paenibacillus gallinarum</name>
    <dbReference type="NCBI Taxonomy" id="2762232"/>
    <lineage>
        <taxon>Bacteria</taxon>
        <taxon>Bacillati</taxon>
        <taxon>Bacillota</taxon>
        <taxon>Bacilli</taxon>
        <taxon>Bacillales</taxon>
        <taxon>Paenibacillaceae</taxon>
        <taxon>Paenibacillus</taxon>
    </lineage>
</organism>
<feature type="domain" description="SpoVT-AbrB" evidence="2">
    <location>
        <begin position="8"/>
        <end position="55"/>
    </location>
</feature>
<evidence type="ECO:0000256" key="1">
    <source>
        <dbReference type="PROSITE-ProRule" id="PRU01076"/>
    </source>
</evidence>
<dbReference type="Proteomes" id="UP000608071">
    <property type="component" value="Unassembled WGS sequence"/>
</dbReference>
<name>A0ABR8T3N6_9BACL</name>
<dbReference type="SUPFAM" id="SSF89447">
    <property type="entry name" value="AbrB/MazE/MraZ-like"/>
    <property type="match status" value="1"/>
</dbReference>